<organism evidence="2 3">
    <name type="scientific">Amycolatopsis sulphurea</name>
    <dbReference type="NCBI Taxonomy" id="76022"/>
    <lineage>
        <taxon>Bacteria</taxon>
        <taxon>Bacillati</taxon>
        <taxon>Actinomycetota</taxon>
        <taxon>Actinomycetes</taxon>
        <taxon>Pseudonocardiales</taxon>
        <taxon>Pseudonocardiaceae</taxon>
        <taxon>Amycolatopsis</taxon>
    </lineage>
</organism>
<evidence type="ECO:0000313" key="3">
    <source>
        <dbReference type="Proteomes" id="UP000243542"/>
    </source>
</evidence>
<dbReference type="InterPro" id="IPR036513">
    <property type="entry name" value="STAS_dom_sf"/>
</dbReference>
<gene>
    <name evidence="2" type="ORF">ATK36_6166</name>
</gene>
<sequence length="138" mass="14650">MAAGSEGSARLRSSYRYDDLDVLTVLLSGELDDGTALVVVRAVTFALDKRPQALVLDLTGLTALSAAGVHVLRAAQDRAATEGVALRLVAPIAGVASRSLAEAGVSGVFDVYPNRVAARVENDRTAFLRRMRWRLGGR</sequence>
<dbReference type="SUPFAM" id="SSF52091">
    <property type="entry name" value="SpoIIaa-like"/>
    <property type="match status" value="1"/>
</dbReference>
<dbReference type="EMBL" id="PDJK01000002">
    <property type="protein sequence ID" value="PFG50907.1"/>
    <property type="molecule type" value="Genomic_DNA"/>
</dbReference>
<dbReference type="InterPro" id="IPR002645">
    <property type="entry name" value="STAS_dom"/>
</dbReference>
<proteinExistence type="predicted"/>
<dbReference type="PROSITE" id="PS50801">
    <property type="entry name" value="STAS"/>
    <property type="match status" value="1"/>
</dbReference>
<dbReference type="RefSeq" id="WP_098514545.1">
    <property type="nucleotide sequence ID" value="NZ_JBIAKZ010000016.1"/>
</dbReference>
<dbReference type="Gene3D" id="3.30.750.24">
    <property type="entry name" value="STAS domain"/>
    <property type="match status" value="1"/>
</dbReference>
<protein>
    <submittedName>
        <fullName evidence="2">Anti-anti-sigma factor</fullName>
    </submittedName>
</protein>
<accession>A0A2A9FHG3</accession>
<reference evidence="2 3" key="1">
    <citation type="submission" date="2017-10" db="EMBL/GenBank/DDBJ databases">
        <title>Sequencing the genomes of 1000 actinobacteria strains.</title>
        <authorList>
            <person name="Klenk H.-P."/>
        </authorList>
    </citation>
    <scope>NUCLEOTIDE SEQUENCE [LARGE SCALE GENOMIC DNA]</scope>
    <source>
        <strain evidence="2 3">DSM 46092</strain>
    </source>
</reference>
<dbReference type="Proteomes" id="UP000243542">
    <property type="component" value="Unassembled WGS sequence"/>
</dbReference>
<dbReference type="Pfam" id="PF01740">
    <property type="entry name" value="STAS"/>
    <property type="match status" value="1"/>
</dbReference>
<dbReference type="CDD" id="cd07043">
    <property type="entry name" value="STAS_anti-anti-sigma_factors"/>
    <property type="match status" value="1"/>
</dbReference>
<name>A0A2A9FHG3_9PSEU</name>
<dbReference type="AlphaFoldDB" id="A0A2A9FHG3"/>
<evidence type="ECO:0000259" key="1">
    <source>
        <dbReference type="PROSITE" id="PS50801"/>
    </source>
</evidence>
<keyword evidence="3" id="KW-1185">Reference proteome</keyword>
<comment type="caution">
    <text evidence="2">The sequence shown here is derived from an EMBL/GenBank/DDBJ whole genome shotgun (WGS) entry which is preliminary data.</text>
</comment>
<evidence type="ECO:0000313" key="2">
    <source>
        <dbReference type="EMBL" id="PFG50907.1"/>
    </source>
</evidence>
<feature type="domain" description="STAS" evidence="1">
    <location>
        <begin position="21"/>
        <end position="127"/>
    </location>
</feature>